<feature type="region of interest" description="Disordered" evidence="1">
    <location>
        <begin position="352"/>
        <end position="396"/>
    </location>
</feature>
<proteinExistence type="predicted"/>
<evidence type="ECO:0000313" key="2">
    <source>
        <dbReference type="EMBL" id="MDQ0147600.1"/>
    </source>
</evidence>
<gene>
    <name evidence="2" type="ORF">J2T23_003518</name>
</gene>
<accession>A0AAJ1WHB1</accession>
<evidence type="ECO:0000256" key="1">
    <source>
        <dbReference type="SAM" id="MobiDB-lite"/>
    </source>
</evidence>
<reference evidence="2 3" key="1">
    <citation type="submission" date="2023-07" db="EMBL/GenBank/DDBJ databases">
        <title>Sorghum-associated microbial communities from plants grown in Nebraska, USA.</title>
        <authorList>
            <person name="Schachtman D."/>
        </authorList>
    </citation>
    <scope>NUCLEOTIDE SEQUENCE [LARGE SCALE GENOMIC DNA]</scope>
    <source>
        <strain evidence="2 3">DS1001</strain>
    </source>
</reference>
<keyword evidence="3" id="KW-1185">Reference proteome</keyword>
<comment type="caution">
    <text evidence="2">The sequence shown here is derived from an EMBL/GenBank/DDBJ whole genome shotgun (WGS) entry which is preliminary data.</text>
</comment>
<sequence length="396" mass="43802">MNARYLMDEHEAMRLLTINRGRRERLAAWGVVDSWRTVSAEQLAAMTGSHLYLNSASSNVAASISLHLLDVGTYSAPEVSEAVLNRNCLYRPSNTETFDKLIAPELTWPEWISVTGGYPWSGGGQHDRHNLLSTELALRAAEYLPIGAVLGEKFSSVDLLAGSGLGKKVKNPDNRRADGTIVRTDGMRIAYELTATASKSLENKVRRWAQLLSERPLETSGLTILFIAAPHPDRPKDRAGDPRHEIYRRVASVLKEFPGTSTDSPAARIGIAAWDEWFPARHELSEDFFCLTANFALKNVPGPGKWVKRSLLDEYQFTAWETFDATAVVDHAPLLAATPHWMRAEDRTHLIPSPMERSGFPTPVPGPARPELSRNRPLGHGTGSAGDARLPSRLRL</sequence>
<dbReference type="AlphaFoldDB" id="A0AAJ1WHB1"/>
<organism evidence="2 3">
    <name type="scientific">Pseudarthrobacter niigatensis</name>
    <dbReference type="NCBI Taxonomy" id="369935"/>
    <lineage>
        <taxon>Bacteria</taxon>
        <taxon>Bacillati</taxon>
        <taxon>Actinomycetota</taxon>
        <taxon>Actinomycetes</taxon>
        <taxon>Micrococcales</taxon>
        <taxon>Micrococcaceae</taxon>
        <taxon>Pseudarthrobacter</taxon>
    </lineage>
</organism>
<evidence type="ECO:0000313" key="3">
    <source>
        <dbReference type="Proteomes" id="UP001239267"/>
    </source>
</evidence>
<dbReference type="Proteomes" id="UP001239267">
    <property type="component" value="Unassembled WGS sequence"/>
</dbReference>
<name>A0AAJ1WHB1_9MICC</name>
<dbReference type="RefSeq" id="WP_307362025.1">
    <property type="nucleotide sequence ID" value="NZ_JAUSTB010000015.1"/>
</dbReference>
<dbReference type="EMBL" id="JAUSTB010000015">
    <property type="protein sequence ID" value="MDQ0147600.1"/>
    <property type="molecule type" value="Genomic_DNA"/>
</dbReference>
<protein>
    <submittedName>
        <fullName evidence="2">Uncharacterized protein</fullName>
    </submittedName>
</protein>